<proteinExistence type="inferred from homology"/>
<dbReference type="PANTHER" id="PTHR20978:SF0">
    <property type="entry name" value="SPLICING FACTOR 3B SUBUNIT 5"/>
    <property type="match status" value="1"/>
</dbReference>
<dbReference type="Pfam" id="PF07189">
    <property type="entry name" value="SF3b10"/>
    <property type="match status" value="1"/>
</dbReference>
<dbReference type="Proteomes" id="UP001344447">
    <property type="component" value="Unassembled WGS sequence"/>
</dbReference>
<protein>
    <recommendedName>
        <fullName evidence="2">Splicing factor subunit</fullName>
    </recommendedName>
</protein>
<dbReference type="PIRSF" id="PIRSF037010">
    <property type="entry name" value="Splicing_factor_3B_subunit_5"/>
    <property type="match status" value="1"/>
</dbReference>
<dbReference type="PANTHER" id="PTHR20978">
    <property type="entry name" value="SPLICING FACTOR 3B SUBUNIT 5"/>
    <property type="match status" value="1"/>
</dbReference>
<dbReference type="GO" id="GO:0071011">
    <property type="term" value="C:precatalytic spliceosome"/>
    <property type="evidence" value="ECO:0007669"/>
    <property type="project" value="TreeGrafter"/>
</dbReference>
<feature type="region of interest" description="Disordered" evidence="3">
    <location>
        <begin position="76"/>
        <end position="95"/>
    </location>
</feature>
<evidence type="ECO:0000313" key="4">
    <source>
        <dbReference type="EMBL" id="KAK5574529.1"/>
    </source>
</evidence>
<evidence type="ECO:0000256" key="1">
    <source>
        <dbReference type="ARBA" id="ARBA00009568"/>
    </source>
</evidence>
<feature type="compositionally biased region" description="Basic and acidic residues" evidence="3">
    <location>
        <begin position="81"/>
        <end position="95"/>
    </location>
</feature>
<name>A0AAN7TKK4_9MYCE</name>
<dbReference type="InterPro" id="IPR009846">
    <property type="entry name" value="SF3b5/RDS3-10"/>
</dbReference>
<dbReference type="InterPro" id="IPR017089">
    <property type="entry name" value="Splicing_factor_3B_subunit_5"/>
</dbReference>
<organism evidence="4 5">
    <name type="scientific">Dictyostelium firmibasis</name>
    <dbReference type="NCBI Taxonomy" id="79012"/>
    <lineage>
        <taxon>Eukaryota</taxon>
        <taxon>Amoebozoa</taxon>
        <taxon>Evosea</taxon>
        <taxon>Eumycetozoa</taxon>
        <taxon>Dictyostelia</taxon>
        <taxon>Dictyosteliales</taxon>
        <taxon>Dictyosteliaceae</taxon>
        <taxon>Dictyostelium</taxon>
    </lineage>
</organism>
<keyword evidence="5" id="KW-1185">Reference proteome</keyword>
<comment type="caution">
    <text evidence="4">The sequence shown here is derived from an EMBL/GenBank/DDBJ whole genome shotgun (WGS) entry which is preliminary data.</text>
</comment>
<dbReference type="GO" id="GO:0000398">
    <property type="term" value="P:mRNA splicing, via spliceosome"/>
    <property type="evidence" value="ECO:0007669"/>
    <property type="project" value="UniProtKB-UniRule"/>
</dbReference>
<gene>
    <name evidence="4" type="ORF">RB653_009782</name>
</gene>
<evidence type="ECO:0000313" key="5">
    <source>
        <dbReference type="Proteomes" id="UP001344447"/>
    </source>
</evidence>
<reference evidence="4 5" key="1">
    <citation type="submission" date="2023-11" db="EMBL/GenBank/DDBJ databases">
        <title>Dfirmibasis_genome.</title>
        <authorList>
            <person name="Edelbroek B."/>
            <person name="Kjellin J."/>
            <person name="Jerlstrom-Hultqvist J."/>
            <person name="Soderbom F."/>
        </authorList>
    </citation>
    <scope>NUCLEOTIDE SEQUENCE [LARGE SCALE GENOMIC DNA]</scope>
    <source>
        <strain evidence="4 5">TNS-C-14</strain>
    </source>
</reference>
<evidence type="ECO:0000256" key="2">
    <source>
        <dbReference type="PIRNR" id="PIRNR037010"/>
    </source>
</evidence>
<evidence type="ECO:0000256" key="3">
    <source>
        <dbReference type="SAM" id="MobiDB-lite"/>
    </source>
</evidence>
<comment type="similarity">
    <text evidence="1 2">Belongs to the SF3B5 family.</text>
</comment>
<dbReference type="GO" id="GO:0005686">
    <property type="term" value="C:U2 snRNP"/>
    <property type="evidence" value="ECO:0007669"/>
    <property type="project" value="TreeGrafter"/>
</dbReference>
<accession>A0AAN7TKK4</accession>
<sequence length="95" mass="10883">MSERESLNSQLEHLQMRYVGTGHADISKHEWLTNQHRDSLSSFIGHSSFLSLFSIAENESVGRVRYNTLTKMISPCGPTPKIKDTMDMEKEEKNI</sequence>
<dbReference type="EMBL" id="JAVFKY010000006">
    <property type="protein sequence ID" value="KAK5574529.1"/>
    <property type="molecule type" value="Genomic_DNA"/>
</dbReference>
<dbReference type="AlphaFoldDB" id="A0AAN7TKK4"/>